<dbReference type="AlphaFoldDB" id="A0A146KF03"/>
<proteinExistence type="predicted"/>
<dbReference type="EMBL" id="GDID01002727">
    <property type="protein sequence ID" value="JAP93879.1"/>
    <property type="molecule type" value="Transcribed_RNA"/>
</dbReference>
<feature type="non-terminal residue" evidence="1">
    <location>
        <position position="1"/>
    </location>
</feature>
<protein>
    <recommendedName>
        <fullName evidence="2">PH domain-containing protein</fullName>
    </recommendedName>
</protein>
<reference evidence="1" key="1">
    <citation type="submission" date="2015-07" db="EMBL/GenBank/DDBJ databases">
        <title>Adaptation to a free-living lifestyle via gene acquisitions in the diplomonad Trepomonas sp. PC1.</title>
        <authorList>
            <person name="Xu F."/>
            <person name="Jerlstrom-Hultqvist J."/>
            <person name="Kolisko M."/>
            <person name="Simpson A.G.B."/>
            <person name="Roger A.J."/>
            <person name="Svard S.G."/>
            <person name="Andersson J.O."/>
        </authorList>
    </citation>
    <scope>NUCLEOTIDE SEQUENCE</scope>
    <source>
        <strain evidence="1">PC1</strain>
    </source>
</reference>
<organism evidence="1">
    <name type="scientific">Trepomonas sp. PC1</name>
    <dbReference type="NCBI Taxonomy" id="1076344"/>
    <lineage>
        <taxon>Eukaryota</taxon>
        <taxon>Metamonada</taxon>
        <taxon>Diplomonadida</taxon>
        <taxon>Hexamitidae</taxon>
        <taxon>Hexamitinae</taxon>
        <taxon>Trepomonas</taxon>
    </lineage>
</organism>
<feature type="non-terminal residue" evidence="1">
    <location>
        <position position="89"/>
    </location>
</feature>
<evidence type="ECO:0000313" key="1">
    <source>
        <dbReference type="EMBL" id="JAP93879.1"/>
    </source>
</evidence>
<accession>A0A146KF03</accession>
<gene>
    <name evidence="1" type="ORF">TPC1_13658</name>
</gene>
<evidence type="ECO:0008006" key="2">
    <source>
        <dbReference type="Google" id="ProtNLM"/>
    </source>
</evidence>
<sequence>ENATATGSLSLNLVETILVGGLSVDFVKCKLTSESIRAMSQKMYFHQQIPFQATIIAEKRDLTLRFDSFSQMEVWVAAIEKYAKPNTLR</sequence>
<name>A0A146KF03_9EUKA</name>